<keyword evidence="3 4" id="KW-0342">GTP-binding</keyword>
<dbReference type="InterPro" id="IPR027417">
    <property type="entry name" value="P-loop_NTPase"/>
</dbReference>
<dbReference type="HAMAP" id="MF_00636">
    <property type="entry name" value="RapZ_like"/>
    <property type="match status" value="1"/>
</dbReference>
<sequence length="300" mass="33221">MVGMSTVHHEALGHLLAPPLLITGMSGAGLSTAAKVFEDRGWFVAHNLPPQLMLELVEMCRADTSPVRHLAIVTDVRARMFPGSMMETLATLRDRGVAPTILFLDARKDALMKRFDSVRRTHPLQGGDTLSQGIDREREMLGDIKEDADISIETSDLSVHDLRRRIEGAFGDSVAQDAHVTVQSFGFKHGAPRDSDLTVDVRFLPNPFWVPELRDQRGVDRPVADFVLSQPQAQEFIDNFLTMFNSMQAGFRHEGKNSLTISIGCTGGHHRSVAIAEEVGRRLRDQGGLSVNVIHRDIAR</sequence>
<evidence type="ECO:0000259" key="6">
    <source>
        <dbReference type="Pfam" id="PF22740"/>
    </source>
</evidence>
<evidence type="ECO:0000259" key="5">
    <source>
        <dbReference type="Pfam" id="PF03668"/>
    </source>
</evidence>
<reference evidence="7 8" key="1">
    <citation type="submission" date="2014-07" db="EMBL/GenBank/DDBJ databases">
        <title>Complete genome sequence of Corynebacterium atypicum DSM 44849: identifiction of the mycolic acid biosynthesis genes.</title>
        <authorList>
            <person name="Tippelt A."/>
            <person name="Mollmann S."/>
            <person name="Albersmeier A."/>
            <person name="Jaenicke S."/>
            <person name="Ruckert C."/>
            <person name="Tauch A."/>
        </authorList>
    </citation>
    <scope>NUCLEOTIDE SEQUENCE [LARGE SCALE GENOMIC DNA]</scope>
    <source>
        <strain evidence="7 8">R2070</strain>
    </source>
</reference>
<evidence type="ECO:0000313" key="8">
    <source>
        <dbReference type="Proteomes" id="UP000028504"/>
    </source>
</evidence>
<proteinExistence type="inferred from homology"/>
<dbReference type="EMBL" id="CP008944">
    <property type="protein sequence ID" value="AIG64087.1"/>
    <property type="molecule type" value="Genomic_DNA"/>
</dbReference>
<dbReference type="InterPro" id="IPR053930">
    <property type="entry name" value="RapZ-like_N"/>
</dbReference>
<comment type="caution">
    <text evidence="4">Lacks conserved residue(s) required for the propagation of feature annotation.</text>
</comment>
<evidence type="ECO:0000313" key="7">
    <source>
        <dbReference type="EMBL" id="AIG64087.1"/>
    </source>
</evidence>
<keyword evidence="1 4" id="KW-0547">Nucleotide-binding</keyword>
<keyword evidence="8" id="KW-1185">Reference proteome</keyword>
<feature type="domain" description="RapZ C-terminal" evidence="6">
    <location>
        <begin position="179"/>
        <end position="298"/>
    </location>
</feature>
<dbReference type="Pfam" id="PF03668">
    <property type="entry name" value="RapZ-like_N"/>
    <property type="match status" value="1"/>
</dbReference>
<dbReference type="InterPro" id="IPR053931">
    <property type="entry name" value="RapZ_C"/>
</dbReference>
<dbReference type="PANTHER" id="PTHR30448:SF0">
    <property type="entry name" value="RNASE ADAPTER PROTEIN RAPZ"/>
    <property type="match status" value="1"/>
</dbReference>
<evidence type="ECO:0000256" key="3">
    <source>
        <dbReference type="ARBA" id="ARBA00023134"/>
    </source>
</evidence>
<feature type="binding site" evidence="4">
    <location>
        <begin position="75"/>
        <end position="78"/>
    </location>
    <ligand>
        <name>GTP</name>
        <dbReference type="ChEBI" id="CHEBI:37565"/>
    </ligand>
</feature>
<keyword evidence="2 4" id="KW-0067">ATP-binding</keyword>
<dbReference type="PIRSF" id="PIRSF005052">
    <property type="entry name" value="P-loopkin"/>
    <property type="match status" value="1"/>
</dbReference>
<dbReference type="InterPro" id="IPR005337">
    <property type="entry name" value="RapZ-like"/>
</dbReference>
<name>A0ABM5QMU0_9CORY</name>
<evidence type="ECO:0000256" key="1">
    <source>
        <dbReference type="ARBA" id="ARBA00022741"/>
    </source>
</evidence>
<feature type="domain" description="RapZ-like N-terminal" evidence="5">
    <location>
        <begin position="20"/>
        <end position="171"/>
    </location>
</feature>
<dbReference type="SUPFAM" id="SSF52540">
    <property type="entry name" value="P-loop containing nucleoside triphosphate hydrolases"/>
    <property type="match status" value="1"/>
</dbReference>
<evidence type="ECO:0000256" key="2">
    <source>
        <dbReference type="ARBA" id="ARBA00022840"/>
    </source>
</evidence>
<protein>
    <submittedName>
        <fullName evidence="7">GlmZ(SRNA)-inactivating NTPase</fullName>
    </submittedName>
</protein>
<organism evidence="7 8">
    <name type="scientific">Corynebacterium atypicum</name>
    <dbReference type="NCBI Taxonomy" id="191610"/>
    <lineage>
        <taxon>Bacteria</taxon>
        <taxon>Bacillati</taxon>
        <taxon>Actinomycetota</taxon>
        <taxon>Actinomycetes</taxon>
        <taxon>Mycobacteriales</taxon>
        <taxon>Corynebacteriaceae</taxon>
        <taxon>Corynebacterium</taxon>
    </lineage>
</organism>
<accession>A0ABM5QMU0</accession>
<dbReference type="Proteomes" id="UP000028504">
    <property type="component" value="Chromosome"/>
</dbReference>
<dbReference type="NCBIfam" id="NF003828">
    <property type="entry name" value="PRK05416.1"/>
    <property type="match status" value="1"/>
</dbReference>
<dbReference type="Pfam" id="PF22740">
    <property type="entry name" value="PapZ_C"/>
    <property type="match status" value="1"/>
</dbReference>
<evidence type="ECO:0000256" key="4">
    <source>
        <dbReference type="HAMAP-Rule" id="MF_00636"/>
    </source>
</evidence>
<dbReference type="PANTHER" id="PTHR30448">
    <property type="entry name" value="RNASE ADAPTER PROTEIN RAPZ"/>
    <property type="match status" value="1"/>
</dbReference>
<gene>
    <name evidence="7" type="ORF">CATYP_04955</name>
</gene>